<evidence type="ECO:0000313" key="2">
    <source>
        <dbReference type="EMBL" id="CAA9247047.1"/>
    </source>
</evidence>
<accession>A0A6J4IB20</accession>
<gene>
    <name evidence="2" type="ORF">AVDCRST_MAG27-1814</name>
</gene>
<dbReference type="Pfam" id="PF01841">
    <property type="entry name" value="Transglut_core"/>
    <property type="match status" value="1"/>
</dbReference>
<name>A0A6J4IB20_9PROT</name>
<feature type="domain" description="Transglutaminase-like" evidence="1">
    <location>
        <begin position="7"/>
        <end position="63"/>
    </location>
</feature>
<dbReference type="PANTHER" id="PTHR33490:SF1">
    <property type="entry name" value="SLL1233 PROTEIN"/>
    <property type="match status" value="1"/>
</dbReference>
<organism evidence="2">
    <name type="scientific">uncultured Craurococcus sp</name>
    <dbReference type="NCBI Taxonomy" id="1135998"/>
    <lineage>
        <taxon>Bacteria</taxon>
        <taxon>Pseudomonadati</taxon>
        <taxon>Pseudomonadota</taxon>
        <taxon>Alphaproteobacteria</taxon>
        <taxon>Acetobacterales</taxon>
        <taxon>Acetobacteraceae</taxon>
        <taxon>Craurococcus</taxon>
        <taxon>environmental samples</taxon>
    </lineage>
</organism>
<dbReference type="SUPFAM" id="SSF54001">
    <property type="entry name" value="Cysteine proteinases"/>
    <property type="match status" value="1"/>
</dbReference>
<dbReference type="InterPro" id="IPR002931">
    <property type="entry name" value="Transglutaminase-like"/>
</dbReference>
<dbReference type="Gene3D" id="3.10.620.30">
    <property type="match status" value="1"/>
</dbReference>
<evidence type="ECO:0000259" key="1">
    <source>
        <dbReference type="Pfam" id="PF01841"/>
    </source>
</evidence>
<reference evidence="2" key="1">
    <citation type="submission" date="2020-02" db="EMBL/GenBank/DDBJ databases">
        <authorList>
            <person name="Meier V. D."/>
        </authorList>
    </citation>
    <scope>NUCLEOTIDE SEQUENCE</scope>
    <source>
        <strain evidence="2">AVDCRST_MAG27</strain>
    </source>
</reference>
<sequence length="87" mass="9600">MLVGLNRMVQERTAYVVRLEPGVWTPEETLGNARGSCRDSAWLLVQVRRQLGYAARFVSGYLIQLVADQKPVTGPEGPAGDFTDLHA</sequence>
<dbReference type="AlphaFoldDB" id="A0A6J4IB20"/>
<protein>
    <submittedName>
        <fullName evidence="2">Large protein containing transglutaminase-like domain</fullName>
    </submittedName>
</protein>
<dbReference type="InterPro" id="IPR038765">
    <property type="entry name" value="Papain-like_cys_pep_sf"/>
</dbReference>
<dbReference type="PANTHER" id="PTHR33490">
    <property type="entry name" value="BLR5614 PROTEIN-RELATED"/>
    <property type="match status" value="1"/>
</dbReference>
<proteinExistence type="predicted"/>
<dbReference type="EMBL" id="CADCTD010000076">
    <property type="protein sequence ID" value="CAA9247047.1"/>
    <property type="molecule type" value="Genomic_DNA"/>
</dbReference>